<dbReference type="EMBL" id="ML170262">
    <property type="protein sequence ID" value="TDL15786.1"/>
    <property type="molecule type" value="Genomic_DNA"/>
</dbReference>
<evidence type="ECO:0000313" key="2">
    <source>
        <dbReference type="EMBL" id="TDL15786.1"/>
    </source>
</evidence>
<protein>
    <recommendedName>
        <fullName evidence="4">Ricin B lectin domain-containing protein</fullName>
    </recommendedName>
</protein>
<dbReference type="VEuPathDB" id="FungiDB:BD410DRAFT_808642"/>
<evidence type="ECO:0000313" key="3">
    <source>
        <dbReference type="Proteomes" id="UP000294933"/>
    </source>
</evidence>
<dbReference type="InterPro" id="IPR035992">
    <property type="entry name" value="Ricin_B-like_lectins"/>
</dbReference>
<feature type="chain" id="PRO_5021338331" description="Ricin B lectin domain-containing protein" evidence="1">
    <location>
        <begin position="20"/>
        <end position="205"/>
    </location>
</feature>
<keyword evidence="1" id="KW-0732">Signal</keyword>
<dbReference type="SUPFAM" id="SSF50370">
    <property type="entry name" value="Ricin B-like lectins"/>
    <property type="match status" value="1"/>
</dbReference>
<name>A0A4Y7PL48_9AGAM</name>
<proteinExistence type="predicted"/>
<reference evidence="2 3" key="1">
    <citation type="submission" date="2018-06" db="EMBL/GenBank/DDBJ databases">
        <title>A transcriptomic atlas of mushroom development highlights an independent origin of complex multicellularity.</title>
        <authorList>
            <consortium name="DOE Joint Genome Institute"/>
            <person name="Krizsan K."/>
            <person name="Almasi E."/>
            <person name="Merenyi Z."/>
            <person name="Sahu N."/>
            <person name="Viragh M."/>
            <person name="Koszo T."/>
            <person name="Mondo S."/>
            <person name="Kiss B."/>
            <person name="Balint B."/>
            <person name="Kues U."/>
            <person name="Barry K."/>
            <person name="Hegedus J.C."/>
            <person name="Henrissat B."/>
            <person name="Johnson J."/>
            <person name="Lipzen A."/>
            <person name="Ohm R."/>
            <person name="Nagy I."/>
            <person name="Pangilinan J."/>
            <person name="Yan J."/>
            <person name="Xiong Y."/>
            <person name="Grigoriev I.V."/>
            <person name="Hibbett D.S."/>
            <person name="Nagy L.G."/>
        </authorList>
    </citation>
    <scope>NUCLEOTIDE SEQUENCE [LARGE SCALE GENOMIC DNA]</scope>
    <source>
        <strain evidence="2 3">SZMC22713</strain>
    </source>
</reference>
<accession>A0A4Y7PL48</accession>
<gene>
    <name evidence="2" type="ORF">BD410DRAFT_808642</name>
</gene>
<dbReference type="Gene3D" id="2.80.10.50">
    <property type="match status" value="1"/>
</dbReference>
<dbReference type="AlphaFoldDB" id="A0A4Y7PL48"/>
<organism evidence="2 3">
    <name type="scientific">Rickenella mellea</name>
    <dbReference type="NCBI Taxonomy" id="50990"/>
    <lineage>
        <taxon>Eukaryota</taxon>
        <taxon>Fungi</taxon>
        <taxon>Dikarya</taxon>
        <taxon>Basidiomycota</taxon>
        <taxon>Agaricomycotina</taxon>
        <taxon>Agaricomycetes</taxon>
        <taxon>Hymenochaetales</taxon>
        <taxon>Rickenellaceae</taxon>
        <taxon>Rickenella</taxon>
    </lineage>
</organism>
<keyword evidence="3" id="KW-1185">Reference proteome</keyword>
<dbReference type="Proteomes" id="UP000294933">
    <property type="component" value="Unassembled WGS sequence"/>
</dbReference>
<evidence type="ECO:0008006" key="4">
    <source>
        <dbReference type="Google" id="ProtNLM"/>
    </source>
</evidence>
<feature type="signal peptide" evidence="1">
    <location>
        <begin position="1"/>
        <end position="19"/>
    </location>
</feature>
<sequence>MFSSKSLIALLCLPAFVLSATLVPKFSPRFISDGGTFVIMSTIPKQRVVLSVSDGTDNAVIGLEENDPATPNQQWTFELLGGPNTFLIENGVGPVFLSYDGAGAPANAPVLSSQAAIGSTAMPFILKPVTPPVVSTFVKFVRFKKYPLNAIVNHRHWVSSILLGGFALTVWPAPNIGQPCPLTFEKLGGNLTAAQTWILLGARFD</sequence>
<evidence type="ECO:0000256" key="1">
    <source>
        <dbReference type="SAM" id="SignalP"/>
    </source>
</evidence>